<feature type="domain" description="Cytochrome c-552/4" evidence="3">
    <location>
        <begin position="36"/>
        <end position="61"/>
    </location>
</feature>
<dbReference type="SUPFAM" id="SSF48695">
    <property type="entry name" value="Multiheme cytochromes"/>
    <property type="match status" value="1"/>
</dbReference>
<name>A0A6P1M7B8_9BACT</name>
<keyword evidence="5" id="KW-1185">Reference proteome</keyword>
<dbReference type="PROSITE" id="PS50005">
    <property type="entry name" value="TPR"/>
    <property type="match status" value="1"/>
</dbReference>
<evidence type="ECO:0000256" key="2">
    <source>
        <dbReference type="PROSITE-ProRule" id="PRU00339"/>
    </source>
</evidence>
<dbReference type="Pfam" id="PF13435">
    <property type="entry name" value="Cytochrome_C554"/>
    <property type="match status" value="2"/>
</dbReference>
<dbReference type="KEGG" id="taer:GT409_14765"/>
<dbReference type="InterPro" id="IPR011990">
    <property type="entry name" value="TPR-like_helical_dom_sf"/>
</dbReference>
<proteinExistence type="predicted"/>
<dbReference type="SUPFAM" id="SSF48371">
    <property type="entry name" value="ARM repeat"/>
    <property type="match status" value="1"/>
</dbReference>
<dbReference type="Proteomes" id="UP000464954">
    <property type="component" value="Chromosome"/>
</dbReference>
<sequence length="737" mass="83430">MQKQSSIFLIAAAGLTLLFGCSETVHKREYSGSSSCMECHEKFYKLWAPSHHAKALQPWSADLAAALPPQPEPIEAEGLFYMTHITPERGWMSDDQGKEYNIKYAMGGKNYYNFLTLMDDGRLQVLPVIYDVQHDEWKNTTLSMLRHFEDGQQDTPVSWRDSMLTFNAECFRCHVSQSESNYDPETDTYATTWEEPGISCESCHGPASEHVRVCKEAPTNNPPKNLEIIKWNEMSVEQQNASCAGCHTKGGAITDGFETQDNYWDHYDLTTFEHADYYPNGRDLGENYTMGSWWLSPCATKGNLSCTYCHTSSGRYKFKDNPNEACLPCHEKRRLDAAEHMHHPNGGATKCTDCHMAMHSFGGMNQSDHSMRPPMPNLSIAVGSRNACTLCHTDKSNEWALEHVREWHPTFDKDTEFEMKRALLVQALRDGDWDQLPAVLDYIKDPESDPLFTTSMIRLLPPTNDPQQHSILRDLATEAKHPLVRSAAAAALDGDNNPGDRPTLLAALSDPIRLVRVRAAERLAAVPEKEIPEPDRDSFKAAMEEMWTANNLRLDHWGSHYNAANILMRQQRYRKAAEKYDRAHELRDDIAPPLINGAMAFANLNELEAAETRLIQATRLPEPSPEAHFNLGLLYAEQGKTDQAETHLRKAFELQPQNAQAAYNLAILVSNKNMPETFRLLRAAIEADPYNPRHVETLAYYYMQTRQPDLAKKIIEQAFERGVTSPGLQSMYGQIGQ</sequence>
<protein>
    <submittedName>
        <fullName evidence="4">Ammonia-forming cytochrome c nitrite reductase subunit c552</fullName>
    </submittedName>
</protein>
<dbReference type="InterPro" id="IPR051829">
    <property type="entry name" value="Multiheme_Cytochr_ET"/>
</dbReference>
<dbReference type="PROSITE" id="PS50293">
    <property type="entry name" value="TPR_REGION"/>
    <property type="match status" value="1"/>
</dbReference>
<feature type="repeat" description="TPR" evidence="2">
    <location>
        <begin position="625"/>
        <end position="658"/>
    </location>
</feature>
<evidence type="ECO:0000313" key="5">
    <source>
        <dbReference type="Proteomes" id="UP000464954"/>
    </source>
</evidence>
<dbReference type="EMBL" id="CP047593">
    <property type="protein sequence ID" value="QHI70649.1"/>
    <property type="molecule type" value="Genomic_DNA"/>
</dbReference>
<evidence type="ECO:0000313" key="4">
    <source>
        <dbReference type="EMBL" id="QHI70649.1"/>
    </source>
</evidence>
<feature type="domain" description="Cytochrome c-552/4" evidence="3">
    <location>
        <begin position="162"/>
        <end position="205"/>
    </location>
</feature>
<dbReference type="RefSeq" id="WP_160629823.1">
    <property type="nucleotide sequence ID" value="NZ_CP047593.1"/>
</dbReference>
<dbReference type="Gene3D" id="1.25.10.10">
    <property type="entry name" value="Leucine-rich Repeat Variant"/>
    <property type="match status" value="1"/>
</dbReference>
<reference evidence="4 5" key="1">
    <citation type="submission" date="2020-01" db="EMBL/GenBank/DDBJ databases">
        <title>Ponticoccus aerotolerans gen. nov., sp. nov., an anaerobic bacterium and proposal of Ponticoccusceae fam. nov., Ponticoccusles ord. nov. and Ponticoccuse classis nov. in the phylum Kiritimatiellaeota.</title>
        <authorList>
            <person name="Zhou L.Y."/>
            <person name="Du Z.J."/>
        </authorList>
    </citation>
    <scope>NUCLEOTIDE SEQUENCE [LARGE SCALE GENOMIC DNA]</scope>
    <source>
        <strain evidence="4 5">S-5007</strain>
    </source>
</reference>
<keyword evidence="2" id="KW-0802">TPR repeat</keyword>
<dbReference type="PANTHER" id="PTHR35038:SF8">
    <property type="entry name" value="C-TYPE POLYHEME CYTOCHROME OMCC"/>
    <property type="match status" value="1"/>
</dbReference>
<dbReference type="PANTHER" id="PTHR35038">
    <property type="entry name" value="DISSIMILATORY SULFITE REDUCTASE SIRA"/>
    <property type="match status" value="1"/>
</dbReference>
<keyword evidence="1" id="KW-0732">Signal</keyword>
<dbReference type="Gene3D" id="1.25.40.10">
    <property type="entry name" value="Tetratricopeptide repeat domain"/>
    <property type="match status" value="1"/>
</dbReference>
<dbReference type="AlphaFoldDB" id="A0A6P1M7B8"/>
<dbReference type="SUPFAM" id="SSF48452">
    <property type="entry name" value="TPR-like"/>
    <property type="match status" value="1"/>
</dbReference>
<dbReference type="InterPro" id="IPR016024">
    <property type="entry name" value="ARM-type_fold"/>
</dbReference>
<accession>A0A6P1M7B8</accession>
<dbReference type="Gene3D" id="1.10.1130.10">
    <property type="entry name" value="Flavocytochrome C3, Chain A"/>
    <property type="match status" value="1"/>
</dbReference>
<dbReference type="InterPro" id="IPR036280">
    <property type="entry name" value="Multihaem_cyt_sf"/>
</dbReference>
<dbReference type="InterPro" id="IPR019734">
    <property type="entry name" value="TPR_rpt"/>
</dbReference>
<evidence type="ECO:0000259" key="3">
    <source>
        <dbReference type="Pfam" id="PF13435"/>
    </source>
</evidence>
<organism evidence="4 5">
    <name type="scientific">Tichowtungia aerotolerans</name>
    <dbReference type="NCBI Taxonomy" id="2697043"/>
    <lineage>
        <taxon>Bacteria</taxon>
        <taxon>Pseudomonadati</taxon>
        <taxon>Kiritimatiellota</taxon>
        <taxon>Tichowtungiia</taxon>
        <taxon>Tichowtungiales</taxon>
        <taxon>Tichowtungiaceae</taxon>
        <taxon>Tichowtungia</taxon>
    </lineage>
</organism>
<dbReference type="PROSITE" id="PS51257">
    <property type="entry name" value="PROKAR_LIPOPROTEIN"/>
    <property type="match status" value="1"/>
</dbReference>
<evidence type="ECO:0000256" key="1">
    <source>
        <dbReference type="ARBA" id="ARBA00022729"/>
    </source>
</evidence>
<dbReference type="InterPro" id="IPR023155">
    <property type="entry name" value="Cyt_c-552/4"/>
</dbReference>
<gene>
    <name evidence="4" type="ORF">GT409_14765</name>
</gene>
<dbReference type="InterPro" id="IPR011989">
    <property type="entry name" value="ARM-like"/>
</dbReference>
<dbReference type="SMART" id="SM00028">
    <property type="entry name" value="TPR"/>
    <property type="match status" value="2"/>
</dbReference>
<dbReference type="Pfam" id="PF00515">
    <property type="entry name" value="TPR_1"/>
    <property type="match status" value="1"/>
</dbReference>